<sequence length="140" mass="16204">MSYKAIDIAKYIINKCTIDQHPISNLQLQKILYYVQKTFLEKNMVAFDDEIEAWQFGPVVPEVYYQYCGFGAIAIRMKYTTDISSSYSCIIDPIVENKRNLNPWDMVEDTHKAGKAWAEIYKDGLGNHCVIPKELIRQKG</sequence>
<protein>
    <submittedName>
        <fullName evidence="2">DUF4065 domain-containing protein</fullName>
    </submittedName>
</protein>
<evidence type="ECO:0000259" key="1">
    <source>
        <dbReference type="Pfam" id="PF13274"/>
    </source>
</evidence>
<dbReference type="AlphaFoldDB" id="A0A7X2P5L2"/>
<dbReference type="Proteomes" id="UP000440513">
    <property type="component" value="Unassembled WGS sequence"/>
</dbReference>
<dbReference type="RefSeq" id="WP_154433245.1">
    <property type="nucleotide sequence ID" value="NZ_JBQHQP010000016.1"/>
</dbReference>
<feature type="domain" description="Antitoxin SocA-like Panacea" evidence="1">
    <location>
        <begin position="28"/>
        <end position="117"/>
    </location>
</feature>
<dbReference type="InterPro" id="IPR025272">
    <property type="entry name" value="SocA_Panacea"/>
</dbReference>
<dbReference type="Pfam" id="PF13274">
    <property type="entry name" value="SocA_Panacea"/>
    <property type="match status" value="1"/>
</dbReference>
<dbReference type="EMBL" id="VUMS01000063">
    <property type="protein sequence ID" value="MST67949.1"/>
    <property type="molecule type" value="Genomic_DNA"/>
</dbReference>
<accession>A0A7X2P5L2</accession>
<organism evidence="2 3">
    <name type="scientific">Oliverpabstia intestinalis</name>
    <dbReference type="NCBI Taxonomy" id="2606633"/>
    <lineage>
        <taxon>Bacteria</taxon>
        <taxon>Bacillati</taxon>
        <taxon>Bacillota</taxon>
        <taxon>Clostridia</taxon>
        <taxon>Lachnospirales</taxon>
        <taxon>Lachnospiraceae</taxon>
        <taxon>Oliverpabstia</taxon>
    </lineage>
</organism>
<gene>
    <name evidence="2" type="ORF">FYJ57_14905</name>
</gene>
<comment type="caution">
    <text evidence="2">The sequence shown here is derived from an EMBL/GenBank/DDBJ whole genome shotgun (WGS) entry which is preliminary data.</text>
</comment>
<evidence type="ECO:0000313" key="2">
    <source>
        <dbReference type="EMBL" id="MST67949.1"/>
    </source>
</evidence>
<reference evidence="2 3" key="1">
    <citation type="submission" date="2019-08" db="EMBL/GenBank/DDBJ databases">
        <title>In-depth cultivation of the pig gut microbiome towards novel bacterial diversity and tailored functional studies.</title>
        <authorList>
            <person name="Wylensek D."/>
            <person name="Hitch T.C.A."/>
            <person name="Clavel T."/>
        </authorList>
    </citation>
    <scope>NUCLEOTIDE SEQUENCE [LARGE SCALE GENOMIC DNA]</scope>
    <source>
        <strain evidence="2 3">BSM-380-WT-5A</strain>
    </source>
</reference>
<name>A0A7X2P5L2_9FIRM</name>
<keyword evidence="3" id="KW-1185">Reference proteome</keyword>
<proteinExistence type="predicted"/>
<evidence type="ECO:0000313" key="3">
    <source>
        <dbReference type="Proteomes" id="UP000440513"/>
    </source>
</evidence>